<gene>
    <name evidence="2" type="ORF">JL09_g1839</name>
</gene>
<feature type="compositionally biased region" description="Polar residues" evidence="1">
    <location>
        <begin position="93"/>
        <end position="110"/>
    </location>
</feature>
<proteinExistence type="predicted"/>
<comment type="caution">
    <text evidence="2">The sequence shown here is derived from an EMBL/GenBank/DDBJ whole genome shotgun (WGS) entry which is preliminary data.</text>
</comment>
<dbReference type="HOGENOM" id="CLU_2177005_0_0_1"/>
<feature type="region of interest" description="Disordered" evidence="1">
    <location>
        <begin position="1"/>
        <end position="110"/>
    </location>
</feature>
<name>A0A099P1Y1_PICKU</name>
<organism evidence="2 3">
    <name type="scientific">Pichia kudriavzevii</name>
    <name type="common">Yeast</name>
    <name type="synonym">Issatchenkia orientalis</name>
    <dbReference type="NCBI Taxonomy" id="4909"/>
    <lineage>
        <taxon>Eukaryota</taxon>
        <taxon>Fungi</taxon>
        <taxon>Dikarya</taxon>
        <taxon>Ascomycota</taxon>
        <taxon>Saccharomycotina</taxon>
        <taxon>Pichiomycetes</taxon>
        <taxon>Pichiales</taxon>
        <taxon>Pichiaceae</taxon>
        <taxon>Pichia</taxon>
    </lineage>
</organism>
<dbReference type="EMBL" id="JQFK01000013">
    <property type="protein sequence ID" value="KGK39038.1"/>
    <property type="molecule type" value="Genomic_DNA"/>
</dbReference>
<dbReference type="Proteomes" id="UP000029867">
    <property type="component" value="Unassembled WGS sequence"/>
</dbReference>
<evidence type="ECO:0000313" key="2">
    <source>
        <dbReference type="EMBL" id="KGK39038.1"/>
    </source>
</evidence>
<sequence length="110" mass="11219">MSATTSSYAKAALNQQDPSISDSPAPSAPAPALAPAQDPASSQQPVPSSPNQKEHVAPELAPAPLPLTNAWGKPTQQTTPSVDLEAILDSKLHSQSGPSSLSVTSPTGKW</sequence>
<dbReference type="AlphaFoldDB" id="A0A099P1Y1"/>
<feature type="non-terminal residue" evidence="2">
    <location>
        <position position="110"/>
    </location>
</feature>
<accession>A0A099P1Y1</accession>
<evidence type="ECO:0000313" key="3">
    <source>
        <dbReference type="Proteomes" id="UP000029867"/>
    </source>
</evidence>
<evidence type="ECO:0000256" key="1">
    <source>
        <dbReference type="SAM" id="MobiDB-lite"/>
    </source>
</evidence>
<feature type="compositionally biased region" description="Low complexity" evidence="1">
    <location>
        <begin position="15"/>
        <end position="50"/>
    </location>
</feature>
<dbReference type="VEuPathDB" id="FungiDB:C5L36_0B12260"/>
<reference evidence="3" key="1">
    <citation type="journal article" date="2014" name="Microb. Cell Fact.">
        <title>Exploiting Issatchenkia orientalis SD108 for succinic acid production.</title>
        <authorList>
            <person name="Xiao H."/>
            <person name="Shao Z."/>
            <person name="Jiang Y."/>
            <person name="Dole S."/>
            <person name="Zhao H."/>
        </authorList>
    </citation>
    <scope>NUCLEOTIDE SEQUENCE [LARGE SCALE GENOMIC DNA]</scope>
    <source>
        <strain evidence="3">SD108</strain>
    </source>
</reference>
<protein>
    <submittedName>
        <fullName evidence="2">Uncharacterized protein</fullName>
    </submittedName>
</protein>